<evidence type="ECO:0000259" key="2">
    <source>
        <dbReference type="Pfam" id="PF09832"/>
    </source>
</evidence>
<evidence type="ECO:0000313" key="4">
    <source>
        <dbReference type="Proteomes" id="UP000071561"/>
    </source>
</evidence>
<name>A0A127VE21_9SPHI</name>
<gene>
    <name evidence="3" type="ORF">AY601_2670</name>
</gene>
<feature type="signal peptide" evidence="1">
    <location>
        <begin position="1"/>
        <end position="20"/>
    </location>
</feature>
<dbReference type="OrthoDB" id="1143459at2"/>
<dbReference type="InterPro" id="IPR018637">
    <property type="entry name" value="DUF2059"/>
</dbReference>
<dbReference type="EMBL" id="CP014504">
    <property type="protein sequence ID" value="AMP99555.1"/>
    <property type="molecule type" value="Genomic_DNA"/>
</dbReference>
<feature type="chain" id="PRO_5007280478" description="DUF2059 domain-containing protein" evidence="1">
    <location>
        <begin position="21"/>
        <end position="148"/>
    </location>
</feature>
<feature type="domain" description="DUF2059" evidence="2">
    <location>
        <begin position="79"/>
        <end position="137"/>
    </location>
</feature>
<accession>A0A127VE21</accession>
<proteinExistence type="predicted"/>
<evidence type="ECO:0000256" key="1">
    <source>
        <dbReference type="SAM" id="SignalP"/>
    </source>
</evidence>
<reference evidence="3 4" key="1">
    <citation type="submission" date="2016-03" db="EMBL/GenBank/DDBJ databases">
        <title>Complete genome sequence of Pedobacter cryoconitis PAMC 27485.</title>
        <authorList>
            <person name="Lee J."/>
            <person name="Kim O.-S."/>
        </authorList>
    </citation>
    <scope>NUCLEOTIDE SEQUENCE [LARGE SCALE GENOMIC DNA]</scope>
    <source>
        <strain evidence="3 4">PAMC 27485</strain>
    </source>
</reference>
<dbReference type="Proteomes" id="UP000071561">
    <property type="component" value="Chromosome"/>
</dbReference>
<dbReference type="KEGG" id="pcm:AY601_2670"/>
<dbReference type="PATRIC" id="fig|188932.3.peg.2783"/>
<keyword evidence="4" id="KW-1185">Reference proteome</keyword>
<evidence type="ECO:0000313" key="3">
    <source>
        <dbReference type="EMBL" id="AMP99555.1"/>
    </source>
</evidence>
<dbReference type="Pfam" id="PF09832">
    <property type="entry name" value="DUF2059"/>
    <property type="match status" value="1"/>
</dbReference>
<protein>
    <recommendedName>
        <fullName evidence="2">DUF2059 domain-containing protein</fullName>
    </recommendedName>
</protein>
<dbReference type="RefSeq" id="WP_068401823.1">
    <property type="nucleotide sequence ID" value="NZ_CP014504.1"/>
</dbReference>
<dbReference type="AlphaFoldDB" id="A0A127VE21"/>
<organism evidence="3 4">
    <name type="scientific">Pedobacter cryoconitis</name>
    <dbReference type="NCBI Taxonomy" id="188932"/>
    <lineage>
        <taxon>Bacteria</taxon>
        <taxon>Pseudomonadati</taxon>
        <taxon>Bacteroidota</taxon>
        <taxon>Sphingobacteriia</taxon>
        <taxon>Sphingobacteriales</taxon>
        <taxon>Sphingobacteriaceae</taxon>
        <taxon>Pedobacter</taxon>
    </lineage>
</organism>
<sequence length="148" mass="16942" precursor="true">MKKIILLFTLILFTATLSFSQDKAIYRESFKKMMIANGSEQTFKTVIDQMVSNYKAERPEVKQEIWDGLGETFHKVGIEELLDLLLPVYQKHLSLEDINNMTAFYQTPTGKRFAEKTPAITQESMQAGQVWGQKIGEEFAKKIAEKGN</sequence>
<keyword evidence="1" id="KW-0732">Signal</keyword>